<gene>
    <name evidence="7" type="primary">chbP</name>
    <name evidence="7" type="ORF">CLLU_16560</name>
</gene>
<keyword evidence="3" id="KW-0472">Membrane</keyword>
<dbReference type="InterPro" id="IPR033432">
    <property type="entry name" value="GH94_catalytic"/>
</dbReference>
<feature type="transmembrane region" description="Helical" evidence="3">
    <location>
        <begin position="425"/>
        <end position="447"/>
    </location>
</feature>
<keyword evidence="2 7" id="KW-0808">Transferase</keyword>
<feature type="domain" description="Glycosyl hydrolase 94 supersandwich" evidence="4">
    <location>
        <begin position="1592"/>
        <end position="1870"/>
    </location>
</feature>
<dbReference type="Gene3D" id="2.70.98.40">
    <property type="entry name" value="Glycoside hydrolase, family 65, N-terminal domain"/>
    <property type="match status" value="2"/>
</dbReference>
<name>A0A2T0BNB8_9CLOT</name>
<dbReference type="SUPFAM" id="SSF48208">
    <property type="entry name" value="Six-hairpin glycosidases"/>
    <property type="match status" value="1"/>
</dbReference>
<dbReference type="SUPFAM" id="SSF74650">
    <property type="entry name" value="Galactose mutarotase-like"/>
    <property type="match status" value="2"/>
</dbReference>
<evidence type="ECO:0000259" key="5">
    <source>
        <dbReference type="Pfam" id="PF10091"/>
    </source>
</evidence>
<evidence type="ECO:0000256" key="3">
    <source>
        <dbReference type="SAM" id="Phobius"/>
    </source>
</evidence>
<evidence type="ECO:0000259" key="6">
    <source>
        <dbReference type="Pfam" id="PF17167"/>
    </source>
</evidence>
<dbReference type="GO" id="GO:0030246">
    <property type="term" value="F:carbohydrate binding"/>
    <property type="evidence" value="ECO:0007669"/>
    <property type="project" value="InterPro"/>
</dbReference>
<organism evidence="7 8">
    <name type="scientific">Clostridium luticellarii</name>
    <dbReference type="NCBI Taxonomy" id="1691940"/>
    <lineage>
        <taxon>Bacteria</taxon>
        <taxon>Bacillati</taxon>
        <taxon>Bacillota</taxon>
        <taxon>Clostridia</taxon>
        <taxon>Eubacteriales</taxon>
        <taxon>Clostridiaceae</taxon>
        <taxon>Clostridium</taxon>
    </lineage>
</organism>
<dbReference type="Gene3D" id="1.50.10.10">
    <property type="match status" value="1"/>
</dbReference>
<keyword evidence="3" id="KW-0812">Transmembrane</keyword>
<feature type="transmembrane region" description="Helical" evidence="3">
    <location>
        <begin position="939"/>
        <end position="958"/>
    </location>
</feature>
<dbReference type="CDD" id="cd11753">
    <property type="entry name" value="GH94N_ChvB_NdvB_2_like"/>
    <property type="match status" value="1"/>
</dbReference>
<dbReference type="EC" id="2.4.1.280" evidence="7"/>
<dbReference type="InterPro" id="IPR037820">
    <property type="entry name" value="GH94N_NdvB"/>
</dbReference>
<evidence type="ECO:0000259" key="4">
    <source>
        <dbReference type="Pfam" id="PF06165"/>
    </source>
</evidence>
<dbReference type="Pfam" id="PF10091">
    <property type="entry name" value="Glycoamylase"/>
    <property type="match status" value="1"/>
</dbReference>
<dbReference type="CDD" id="cd11756">
    <property type="entry name" value="GH94N_ChvB_NdvB_1_like"/>
    <property type="match status" value="1"/>
</dbReference>
<evidence type="ECO:0000256" key="2">
    <source>
        <dbReference type="ARBA" id="ARBA00022679"/>
    </source>
</evidence>
<dbReference type="InterPro" id="IPR011013">
    <property type="entry name" value="Gal_mutarotase_sf_dom"/>
</dbReference>
<dbReference type="InterPro" id="IPR010383">
    <property type="entry name" value="Glyco_hydrolase_94_b-supersand"/>
</dbReference>
<keyword evidence="3" id="KW-1133">Transmembrane helix</keyword>
<evidence type="ECO:0000256" key="1">
    <source>
        <dbReference type="ARBA" id="ARBA00022676"/>
    </source>
</evidence>
<feature type="domain" description="Glycosyl hydrolase 94 catalytic" evidence="6">
    <location>
        <begin position="2382"/>
        <end position="2806"/>
    </location>
</feature>
<feature type="transmembrane region" description="Helical" evidence="3">
    <location>
        <begin position="845"/>
        <end position="866"/>
    </location>
</feature>
<evidence type="ECO:0000313" key="8">
    <source>
        <dbReference type="Proteomes" id="UP000237798"/>
    </source>
</evidence>
<dbReference type="InterPro" id="IPR037824">
    <property type="entry name" value="GH94N_2_NdvB"/>
</dbReference>
<dbReference type="InterPro" id="IPR019282">
    <property type="entry name" value="Glycoamylase-like_cons_dom"/>
</dbReference>
<reference evidence="7 8" key="1">
    <citation type="submission" date="2018-03" db="EMBL/GenBank/DDBJ databases">
        <title>Genome sequence of Clostridium luticellarii DSM 29923.</title>
        <authorList>
            <person name="Poehlein A."/>
            <person name="Daniel R."/>
        </authorList>
    </citation>
    <scope>NUCLEOTIDE SEQUENCE [LARGE SCALE GENOMIC DNA]</scope>
    <source>
        <strain evidence="7 8">DSM 29923</strain>
    </source>
</reference>
<keyword evidence="1 7" id="KW-0328">Glycosyltransferase</keyword>
<sequence>MDFFMLYIISVVVVLLMVIIYKNFKKCSSVNDNLENDISLFNADREELKEYARKIAIVPAADSKKSCRKKLMTSLDKGYKAILRGCNFFDYKIKERAEIIPCAEWLLDNLYLIKKEYKDIKAGMTEDYYRSLPVIEEGAMKGYPRIYYIAKEMLDHTYGTVDEDTIEDFINSYEENTILKNCELWLLPTMIRIALMQNISNIIEEMIFMQKERDRAQITAEKIINSGKNVSDTIEALRSRKIKFSSHFTEKLIRTLRDNFIEDTRIYRWIDEELDKRDSNVKRMVNIDHQKQGIYQVSMENSINGIREICALNWKENFQRLSYVEQILQKDPAGVYGRMDFYSRDHYRHIVEKLSKKIGVPESFIAKKAVECAEEASTSFEDYEKHVGYYLMDAGICCLKKKIKHSGEEYKKVDFEVTKSITEDFYIGTIIFGTVFLDSLISGVNFYTGNLSLWQYVIQFIVFLIPSSEIFTSIFNWSINRLSEPRFIPKMEFKEGIPEKFSTAVVIPALTSDEGRMKELINDMEVYYLANEEKNLYFVLLEDFKDSIKEEEDKDKIIVDTALDEIGKLNEKYGDKERDKFYFLSRRRRYNEKEKKWMGWERKRGKLMEFNSLIRGDRTTSFEVISGDISSLYKVKYVITLDADTILPKDTAKSLVGAMVHPLNAAYLDGKKVTRGHGLMQPRISVGVVSANKTVYSKIFSGQTGIDPYTTAVSDVYEDLFDEGIYTGKGIYDVDVFKRVLEGEIPENTVLSHDLLEGSYVRAALLTDVELIDGYPAYYNSSCKRLHRWVRGDWQLLPWIFKKNSLNKLSRWKIFDNLRRSSVQPAIMVLIIAALTLFYTPDNLLIIALISLLCPIFFDVSETVVSPSKGISLSGKIVGFRNVVEQFFLILSFLPHQAYLMLDAIVRTIYRVFVSKKNLLQWQTAADAEAASAKTFVGYLKSMWISSAAGIIIAVLAFRRGMDTGLFILPSCIIWFLAPWTAFNVSREQKNNEKVEIKCEEKELLRRLTRETWAYFEDFILPENNWLPPDNYQENPYKGLAYRTSPTNMAMGITSNIVAYDLGYIGISRVQYRLENIICSMESMEKYKGHFYNWYDIKSKTPLGSRFVSTVDSGNLVGYMWLSEEALKEYMDYPLMNKNLVSGLKDTLKLAEREVEEKFKTGKIYDDFIKEENITDIFSARNFLKLIAEKCREIDKNYGDLYWNKKVECMASDFYREIDEFFPWSGFINDQGKVNGYKLKLNELTSKISLKKLPDEIDRLLHGNLKESCGDNKEYDRYTDDLREMLANTRDRVKDLIAGIEHTRYQLAKLSEDHDFTILYNRKSQLFAIGYDVENHAVGNNYYDLLASEARQASFVAIAKGQVEKSHWFNLGRAMTYAGGGRALASWSGTMFEYLMPLIIMKSFPDTLLSSTYKHVVEAQKEYGHRKSVPWGISESAYYDFDLNSTYQYKAFGVPGIGLKRGLVDELVVAPYASVMALQVDFKSALDNIKSIIELKAEGRYGFYDAVDYTSSRLKKNQKNALVKCFMVHHEGMSFMSLDNVLMKNILQKRFHSISRIKAVELLLQEKTPRNIVYDKNEDFREPGVNFQDENIIVRKYTTARTDIPEVNIISSENYSLMTTNSGSGYSKIEDMMLYRYREDVVTNDTGMFFYIKNINSNEYWSAAYEPCKDSPEEYEVVFSPHKSEFKRKDGNLRTRTEITVSSEDRGEIRKISISNMSNSVREVEITSYMEVTMSPYNADLVHPAFGNLFIQTQFVEKPACVIASRRSRSAGEQKKWVVQTIAVEGEQTGSVQYETNRNNFIGRNRSLKHPRAMDSDVQLTKSTGAVIDPIISMRVRVRIEPGKTGRVAYSTLQADSEESAVKLANKYSEMCNINRIFQLSWTETQLEMKYLGITSNQINVYQRMASRILFMSDSFKNRHEYIMNIRKGQSALWSYGISGDLPIVLLIVRNENNMSLVRQLLCAHEYWTLKNLAVDLVLLDMENSAYTQPLQDKLRNAVNSSLSRIKRNKGGKVFVYNRSTVQEEDIDLLKAVSRFVIDGEKGEIFEQFMSKEDSVENKIWEEFKIYGHNGRAVSSHGFEIPPLRYFNGTGGFSRDGRSYIIVLKNYNTTPAPWINVISNEKFGFHISESGISYTWNKNSRENKLTTWSNDPVVDGEAENVYIKDDDTGHIWSISPGPIRDSGQYVIEHGFGYSVFKHEADKITGEMTVFADMKNSVKICRIKLRNMGDRKRRISMTYYAKLVMGVCHEQTAQYVCTGFDDTQKFIYGRNAYNQHFKDGICYLKILGEGEMSYTGDRKEFIGRQGSVWEPRGLEIENLSNTVGAGFDPCLAEKVKMELDENSEKEIVVLLGQEDNFEEIGRIIKKYSAAGSVQQELKNSQKYWEGILGTIQVSTPDDSINIMLNGWLMYQVISCRYWSRTAFYQSGGAYGFRDQLQDVMAVSYVRPDITRKHILYSASRQYLEGDVQHWWHPYVDSGIRTRFSDDLLWMPYVVEDYIKNTGDFSVLCERASYLQDSELKAGEDERYSISGVSDQNGTIYEHCIKAIERASRFGPHNLPLMGSGDWNDGMNTVGNKGQGESVWLGWFLYSILDGFIPLCKFMKDSENSVKYSKLKEFIKDNLEKNAWDGSWYRRAYFDDGTPLGSAKNEECQIDSISQSWAVISGAAKKSRAEEAVYALYRNLVKKDRGIILLLTPAFDKSSLEPGYIKGYLPGVRENGGQYTHAAIWSIMAFAKMGRNDKAYEVFSMLNPINHTRTYLNSQVYKVEPYVVAADVYAVDPHVGRGGWSWYTGAAGWLYRAGIETILGMTFKRDKGFTIAPSVPKEWKNYNITYTRGKCIYNIEVAKDGEKGIWLDDNKIHDEIIPFLECGRHQVKVNI</sequence>
<dbReference type="Pfam" id="PF17167">
    <property type="entry name" value="Glyco_hydro_94"/>
    <property type="match status" value="1"/>
</dbReference>
<dbReference type="GO" id="GO:0016757">
    <property type="term" value="F:glycosyltransferase activity"/>
    <property type="evidence" value="ECO:0007669"/>
    <property type="project" value="UniProtKB-KW"/>
</dbReference>
<dbReference type="PANTHER" id="PTHR37469:SF2">
    <property type="entry name" value="CELLOBIONIC ACID PHOSPHORYLASE"/>
    <property type="match status" value="1"/>
</dbReference>
<feature type="domain" description="Glycoamylase-like" evidence="5">
    <location>
        <begin position="1341"/>
        <end position="1554"/>
    </location>
</feature>
<dbReference type="Gene3D" id="2.60.420.10">
    <property type="entry name" value="Maltose phosphorylase, domain 3"/>
    <property type="match status" value="1"/>
</dbReference>
<dbReference type="EMBL" id="PVXP01000018">
    <property type="protein sequence ID" value="PRR85374.1"/>
    <property type="molecule type" value="Genomic_DNA"/>
</dbReference>
<feature type="domain" description="Glycosyl hydrolase 94 supersandwich" evidence="4">
    <location>
        <begin position="2098"/>
        <end position="2367"/>
    </location>
</feature>
<dbReference type="InterPro" id="IPR052047">
    <property type="entry name" value="GH94_Enzymes"/>
</dbReference>
<comment type="caution">
    <text evidence="7">The sequence shown here is derived from an EMBL/GenBank/DDBJ whole genome shotgun (WGS) entry which is preliminary data.</text>
</comment>
<evidence type="ECO:0000313" key="7">
    <source>
        <dbReference type="EMBL" id="PRR85374.1"/>
    </source>
</evidence>
<dbReference type="InterPro" id="IPR012341">
    <property type="entry name" value="6hp_glycosidase-like_sf"/>
</dbReference>
<dbReference type="Pfam" id="PF06165">
    <property type="entry name" value="GH94_b-supersand"/>
    <property type="match status" value="2"/>
</dbReference>
<feature type="transmembrane region" description="Helical" evidence="3">
    <location>
        <begin position="453"/>
        <end position="477"/>
    </location>
</feature>
<feature type="transmembrane region" description="Helical" evidence="3">
    <location>
        <begin position="965"/>
        <end position="983"/>
    </location>
</feature>
<dbReference type="Proteomes" id="UP000237798">
    <property type="component" value="Unassembled WGS sequence"/>
</dbReference>
<proteinExistence type="predicted"/>
<accession>A0A2T0BNB8</accession>
<dbReference type="SMART" id="SM01068">
    <property type="entry name" value="CBM_X"/>
    <property type="match status" value="2"/>
</dbReference>
<feature type="transmembrane region" description="Helical" evidence="3">
    <location>
        <begin position="887"/>
        <end position="910"/>
    </location>
</feature>
<dbReference type="PANTHER" id="PTHR37469">
    <property type="entry name" value="CELLOBIONIC ACID PHOSPHORYLASE-RELATED"/>
    <property type="match status" value="1"/>
</dbReference>
<dbReference type="GO" id="GO:0005975">
    <property type="term" value="P:carbohydrate metabolic process"/>
    <property type="evidence" value="ECO:0007669"/>
    <property type="project" value="InterPro"/>
</dbReference>
<protein>
    <submittedName>
        <fullName evidence="7">N,N'-diacetylchitobiose phosphorylase</fullName>
        <ecNumber evidence="7">2.4.1.280</ecNumber>
    </submittedName>
</protein>
<dbReference type="InterPro" id="IPR008928">
    <property type="entry name" value="6-hairpin_glycosidase_sf"/>
</dbReference>
<dbReference type="Gene3D" id="1.50.10.140">
    <property type="match status" value="2"/>
</dbReference>
<dbReference type="InterPro" id="IPR037018">
    <property type="entry name" value="GH65_N"/>
</dbReference>
<keyword evidence="8" id="KW-1185">Reference proteome</keyword>
<feature type="transmembrane region" description="Helical" evidence="3">
    <location>
        <begin position="6"/>
        <end position="24"/>
    </location>
</feature>
<feature type="transmembrane region" description="Helical" evidence="3">
    <location>
        <begin position="821"/>
        <end position="839"/>
    </location>
</feature>